<name>A0ABR1SEQ5_9PEZI</name>
<comment type="caution">
    <text evidence="3">The sequence shown here is derived from an EMBL/GenBank/DDBJ whole genome shotgun (WGS) entry which is preliminary data.</text>
</comment>
<keyword evidence="4" id="KW-1185">Reference proteome</keyword>
<feature type="region of interest" description="Disordered" evidence="1">
    <location>
        <begin position="225"/>
        <end position="269"/>
    </location>
</feature>
<feature type="region of interest" description="Disordered" evidence="1">
    <location>
        <begin position="162"/>
        <end position="187"/>
    </location>
</feature>
<evidence type="ECO:0000256" key="2">
    <source>
        <dbReference type="SAM" id="Phobius"/>
    </source>
</evidence>
<evidence type="ECO:0000256" key="1">
    <source>
        <dbReference type="SAM" id="MobiDB-lite"/>
    </source>
</evidence>
<proteinExistence type="predicted"/>
<keyword evidence="2" id="KW-0472">Membrane</keyword>
<organism evidence="3 4">
    <name type="scientific">Apiospora rasikravindrae</name>
    <dbReference type="NCBI Taxonomy" id="990691"/>
    <lineage>
        <taxon>Eukaryota</taxon>
        <taxon>Fungi</taxon>
        <taxon>Dikarya</taxon>
        <taxon>Ascomycota</taxon>
        <taxon>Pezizomycotina</taxon>
        <taxon>Sordariomycetes</taxon>
        <taxon>Xylariomycetidae</taxon>
        <taxon>Amphisphaeriales</taxon>
        <taxon>Apiosporaceae</taxon>
        <taxon>Apiospora</taxon>
    </lineage>
</organism>
<dbReference type="EMBL" id="JAQQWK010000010">
    <property type="protein sequence ID" value="KAK8030258.1"/>
    <property type="molecule type" value="Genomic_DNA"/>
</dbReference>
<protein>
    <recommendedName>
        <fullName evidence="5">Mid2 domain-containing protein</fullName>
    </recommendedName>
</protein>
<keyword evidence="2" id="KW-1133">Transmembrane helix</keyword>
<evidence type="ECO:0000313" key="4">
    <source>
        <dbReference type="Proteomes" id="UP001444661"/>
    </source>
</evidence>
<feature type="compositionally biased region" description="Polar residues" evidence="1">
    <location>
        <begin position="225"/>
        <end position="245"/>
    </location>
</feature>
<feature type="transmembrane region" description="Helical" evidence="2">
    <location>
        <begin position="197"/>
        <end position="216"/>
    </location>
</feature>
<accession>A0ABR1SEQ5</accession>
<evidence type="ECO:0008006" key="5">
    <source>
        <dbReference type="Google" id="ProtNLM"/>
    </source>
</evidence>
<dbReference type="Proteomes" id="UP001444661">
    <property type="component" value="Unassembled WGS sequence"/>
</dbReference>
<keyword evidence="2" id="KW-0812">Transmembrane</keyword>
<reference evidence="3 4" key="1">
    <citation type="submission" date="2023-01" db="EMBL/GenBank/DDBJ databases">
        <title>Analysis of 21 Apiospora genomes using comparative genomics revels a genus with tremendous synthesis potential of carbohydrate active enzymes and secondary metabolites.</title>
        <authorList>
            <person name="Sorensen T."/>
        </authorList>
    </citation>
    <scope>NUCLEOTIDE SEQUENCE [LARGE SCALE GENOMIC DNA]</scope>
    <source>
        <strain evidence="3 4">CBS 33761</strain>
    </source>
</reference>
<sequence length="269" mass="28479">MSLQVIITIVSGVFASLLAIAGVVEQIASLLDLFHPSGSPHAPLHDGQKVSTTSLLALSSSLATARPMVTWPQSWTRTRTDIALTPNMQAPETQTAFVGGANMGVGHQVDQGGLSILEYQLRSTLLITYEPKTPAATGSLISTAKETEASTKGTIATMPTAGITSLESTSPPRSTAAAPEPLQSTSSQAIPVTTGDISVGVMAGVIVIALFACLLYRKRQRQPAVQQHDPQYQPPATYSQQQYNAQPPYHQSRAELGTGGERYMPAKLQ</sequence>
<gene>
    <name evidence="3" type="ORF">PG993_011549</name>
</gene>
<feature type="compositionally biased region" description="Polar residues" evidence="1">
    <location>
        <begin position="162"/>
        <end position="173"/>
    </location>
</feature>
<evidence type="ECO:0000313" key="3">
    <source>
        <dbReference type="EMBL" id="KAK8030258.1"/>
    </source>
</evidence>